<dbReference type="AlphaFoldDB" id="A0A1D6KJT1"/>
<feature type="compositionally biased region" description="Polar residues" evidence="1">
    <location>
        <begin position="1"/>
        <end position="13"/>
    </location>
</feature>
<proteinExistence type="predicted"/>
<accession>A0A1D6KJT1</accession>
<evidence type="ECO:0000256" key="1">
    <source>
        <dbReference type="SAM" id="MobiDB-lite"/>
    </source>
</evidence>
<dbReference type="EMBL" id="CM007647">
    <property type="protein sequence ID" value="ONM03184.1"/>
    <property type="molecule type" value="Genomic_DNA"/>
</dbReference>
<evidence type="ECO:0000313" key="2">
    <source>
        <dbReference type="EMBL" id="ONM03184.1"/>
    </source>
</evidence>
<organism evidence="2">
    <name type="scientific">Zea mays</name>
    <name type="common">Maize</name>
    <dbReference type="NCBI Taxonomy" id="4577"/>
    <lineage>
        <taxon>Eukaryota</taxon>
        <taxon>Viridiplantae</taxon>
        <taxon>Streptophyta</taxon>
        <taxon>Embryophyta</taxon>
        <taxon>Tracheophyta</taxon>
        <taxon>Spermatophyta</taxon>
        <taxon>Magnoliopsida</taxon>
        <taxon>Liliopsida</taxon>
        <taxon>Poales</taxon>
        <taxon>Poaceae</taxon>
        <taxon>PACMAD clade</taxon>
        <taxon>Panicoideae</taxon>
        <taxon>Andropogonodae</taxon>
        <taxon>Andropogoneae</taxon>
        <taxon>Tripsacinae</taxon>
        <taxon>Zea</taxon>
    </lineage>
</organism>
<feature type="region of interest" description="Disordered" evidence="1">
    <location>
        <begin position="1"/>
        <end position="27"/>
    </location>
</feature>
<sequence>MQNVSRQHTQRLLHSSGRGGTATPLVVGRERIADGAEDVEAPRRRRDGLYSRGRESLLCRRRGLFSLSLLLFVKRKHQMEKKFIHKLHVEHKYSVKKSDHS</sequence>
<gene>
    <name evidence="2" type="ORF">ZEAMMB73_Zm00001d031593</name>
</gene>
<protein>
    <submittedName>
        <fullName evidence="2">FHA domain-containing protein FHA2</fullName>
    </submittedName>
</protein>
<name>A0A1D6KJT1_MAIZE</name>
<reference evidence="2" key="1">
    <citation type="submission" date="2015-12" db="EMBL/GenBank/DDBJ databases">
        <title>Update maize B73 reference genome by single molecule sequencing technologies.</title>
        <authorList>
            <consortium name="Maize Genome Sequencing Project"/>
            <person name="Ware D."/>
        </authorList>
    </citation>
    <scope>NUCLEOTIDE SEQUENCE [LARGE SCALE GENOMIC DNA]</scope>
    <source>
        <tissue evidence="2">Seedling</tissue>
    </source>
</reference>